<feature type="domain" description="Lysozyme inhibitor LprI-like N-terminal" evidence="1">
    <location>
        <begin position="26"/>
        <end position="119"/>
    </location>
</feature>
<evidence type="ECO:0000313" key="3">
    <source>
        <dbReference type="Proteomes" id="UP001500791"/>
    </source>
</evidence>
<sequence length="153" mass="17163">MTVLVALLGALSLDVAVLQDEPDVDCDNPTTTLEMNHCAAQQQQEVEAQLKTYLEAAYAKLRAEAEEPEAVIAAVEASQKLWEGYADSACEAVYTYWQSGSIRNLMAASCRMELMRERSHHIWREYLAGNADDPTVYPEPQRAVYKSDEEHSH</sequence>
<accession>A0ABN0YI39</accession>
<organism evidence="2 3">
    <name type="scientific">Brevundimonas terrae</name>
    <dbReference type="NCBI Taxonomy" id="363631"/>
    <lineage>
        <taxon>Bacteria</taxon>
        <taxon>Pseudomonadati</taxon>
        <taxon>Pseudomonadota</taxon>
        <taxon>Alphaproteobacteria</taxon>
        <taxon>Caulobacterales</taxon>
        <taxon>Caulobacteraceae</taxon>
        <taxon>Brevundimonas</taxon>
    </lineage>
</organism>
<protein>
    <recommendedName>
        <fullName evidence="1">Lysozyme inhibitor LprI-like N-terminal domain-containing protein</fullName>
    </recommendedName>
</protein>
<dbReference type="EMBL" id="BAAAEJ010000008">
    <property type="protein sequence ID" value="GAA0396280.1"/>
    <property type="molecule type" value="Genomic_DNA"/>
</dbReference>
<evidence type="ECO:0000313" key="2">
    <source>
        <dbReference type="EMBL" id="GAA0396280.1"/>
    </source>
</evidence>
<dbReference type="Proteomes" id="UP001500791">
    <property type="component" value="Unassembled WGS sequence"/>
</dbReference>
<proteinExistence type="predicted"/>
<comment type="caution">
    <text evidence="2">The sequence shown here is derived from an EMBL/GenBank/DDBJ whole genome shotgun (WGS) entry which is preliminary data.</text>
</comment>
<dbReference type="RefSeq" id="WP_167177949.1">
    <property type="nucleotide sequence ID" value="NZ_BAAAEJ010000008.1"/>
</dbReference>
<dbReference type="Pfam" id="PF07007">
    <property type="entry name" value="LprI"/>
    <property type="match status" value="1"/>
</dbReference>
<keyword evidence="3" id="KW-1185">Reference proteome</keyword>
<name>A0ABN0YI39_9CAUL</name>
<evidence type="ECO:0000259" key="1">
    <source>
        <dbReference type="Pfam" id="PF07007"/>
    </source>
</evidence>
<gene>
    <name evidence="2" type="ORF">GCM10009093_23600</name>
</gene>
<reference evidence="2 3" key="1">
    <citation type="journal article" date="2019" name="Int. J. Syst. Evol. Microbiol.">
        <title>The Global Catalogue of Microorganisms (GCM) 10K type strain sequencing project: providing services to taxonomists for standard genome sequencing and annotation.</title>
        <authorList>
            <consortium name="The Broad Institute Genomics Platform"/>
            <consortium name="The Broad Institute Genome Sequencing Center for Infectious Disease"/>
            <person name="Wu L."/>
            <person name="Ma J."/>
        </authorList>
    </citation>
    <scope>NUCLEOTIDE SEQUENCE [LARGE SCALE GENOMIC DNA]</scope>
    <source>
        <strain evidence="2 3">JCM 13476</strain>
    </source>
</reference>
<dbReference type="InterPro" id="IPR009739">
    <property type="entry name" value="LprI-like_N"/>
</dbReference>
<dbReference type="Gene3D" id="1.20.1270.180">
    <property type="match status" value="1"/>
</dbReference>